<dbReference type="OrthoDB" id="2270193at2759"/>
<evidence type="ECO:0000313" key="5">
    <source>
        <dbReference type="EMBL" id="KAG0147154.1"/>
    </source>
</evidence>
<dbReference type="InterPro" id="IPR045134">
    <property type="entry name" value="UHRF1/2-like"/>
</dbReference>
<comment type="subcellular location">
    <subcellularLocation>
        <location evidence="2">Nucleus</location>
    </subcellularLocation>
</comment>
<dbReference type="GO" id="GO:0061630">
    <property type="term" value="F:ubiquitin protein ligase activity"/>
    <property type="evidence" value="ECO:0007669"/>
    <property type="project" value="TreeGrafter"/>
</dbReference>
<feature type="region of interest" description="Disordered" evidence="3">
    <location>
        <begin position="24"/>
        <end position="171"/>
    </location>
</feature>
<sequence length="612" mass="66666">MDSYEQIRQRNIESNRKLLLSLNLAGPGSTPIIPKQSKPIPTVKRPTKTNARPSKPIDTESTGTNDTPTTNDAPNLNRRRSGRIQQIKERVKSTNIKDNDDSDYNSGDESSDDEEEEEENVKGHSKKRKAPSKARPSNSNNYNSIKRRRKGEPQRKARSLTSGRPNPKVFGHQIGVEVGDWWDARMSCSQAGVHAPPVSGIAGNETEGCWSVALSGGYEDDVDLGYAFTFTGAGGRALSGTAKNPKNLRTAPQTFDQEFTSLNAALRTSVQTKKPVRVIRGFKNHSPFAPEEGYRYDGLYVVERCWRELGQAGFQVCKFAFVRLPDQPKIPVKAGREAEAEQMYKDMGFVVDQLPASPEKRSVWTKTMANARVRAKPSEEVEPEEEDAAAMIDQNDQDVDENVTAVADDANKDVVGDVAPVADDANKDVVGDVAAVADDANKDVGVNVTAVTDDAEMDVRDHTLADPDDVEKEVAKAVMEEKGESKAVDTQTTDEQSITSALGSDDVSGTIPKEISDVANDAMMTEKSGELHLVNPQLMNDQSKPTDSQPADEHPITPALSSGNESRGTPEYLTNQGLVTPTLEGAPLEEPGTEKTRDSSDHMCTDIPEVST</sequence>
<evidence type="ECO:0000256" key="3">
    <source>
        <dbReference type="SAM" id="MobiDB-lite"/>
    </source>
</evidence>
<feature type="compositionally biased region" description="Acidic residues" evidence="3">
    <location>
        <begin position="109"/>
        <end position="119"/>
    </location>
</feature>
<dbReference type="Gene3D" id="2.30.280.10">
    <property type="entry name" value="SRA-YDG"/>
    <property type="match status" value="1"/>
</dbReference>
<dbReference type="FunFam" id="2.30.280.10:FF:000005">
    <property type="entry name" value="E3 ubiquitin-protein ligase UHRF1"/>
    <property type="match status" value="1"/>
</dbReference>
<proteinExistence type="predicted"/>
<dbReference type="SUPFAM" id="SSF88697">
    <property type="entry name" value="PUA domain-like"/>
    <property type="match status" value="1"/>
</dbReference>
<feature type="region of interest" description="Disordered" evidence="3">
    <location>
        <begin position="538"/>
        <end position="612"/>
    </location>
</feature>
<evidence type="ECO:0000256" key="2">
    <source>
        <dbReference type="PROSITE-ProRule" id="PRU00358"/>
    </source>
</evidence>
<dbReference type="InterPro" id="IPR015947">
    <property type="entry name" value="PUA-like_sf"/>
</dbReference>
<evidence type="ECO:0000259" key="4">
    <source>
        <dbReference type="PROSITE" id="PS51015"/>
    </source>
</evidence>
<feature type="compositionally biased region" description="Polar residues" evidence="3">
    <location>
        <begin position="488"/>
        <end position="502"/>
    </location>
</feature>
<feature type="compositionally biased region" description="Basic and acidic residues" evidence="3">
    <location>
        <begin position="86"/>
        <end position="99"/>
    </location>
</feature>
<dbReference type="InterPro" id="IPR003105">
    <property type="entry name" value="SRA_YDG"/>
</dbReference>
<dbReference type="Proteomes" id="UP000886653">
    <property type="component" value="Unassembled WGS sequence"/>
</dbReference>
<dbReference type="Pfam" id="PF02182">
    <property type="entry name" value="SAD_SRA"/>
    <property type="match status" value="1"/>
</dbReference>
<dbReference type="PANTHER" id="PTHR14140">
    <property type="entry name" value="E3 UBIQUITIN-PROTEIN LIGASE UHRF-RELATED"/>
    <property type="match status" value="1"/>
</dbReference>
<reference evidence="5" key="1">
    <citation type="submission" date="2013-11" db="EMBL/GenBank/DDBJ databases">
        <title>Genome sequence of the fusiform rust pathogen reveals effectors for host alternation and coevolution with pine.</title>
        <authorList>
            <consortium name="DOE Joint Genome Institute"/>
            <person name="Smith K."/>
            <person name="Pendleton A."/>
            <person name="Kubisiak T."/>
            <person name="Anderson C."/>
            <person name="Salamov A."/>
            <person name="Aerts A."/>
            <person name="Riley R."/>
            <person name="Clum A."/>
            <person name="Lindquist E."/>
            <person name="Ence D."/>
            <person name="Campbell M."/>
            <person name="Kronenberg Z."/>
            <person name="Feau N."/>
            <person name="Dhillon B."/>
            <person name="Hamelin R."/>
            <person name="Burleigh J."/>
            <person name="Smith J."/>
            <person name="Yandell M."/>
            <person name="Nelson C."/>
            <person name="Grigoriev I."/>
            <person name="Davis J."/>
        </authorList>
    </citation>
    <scope>NUCLEOTIDE SEQUENCE</scope>
    <source>
        <strain evidence="5">G11</strain>
    </source>
</reference>
<keyword evidence="1 2" id="KW-0539">Nucleus</keyword>
<dbReference type="GO" id="GO:0016567">
    <property type="term" value="P:protein ubiquitination"/>
    <property type="evidence" value="ECO:0007669"/>
    <property type="project" value="TreeGrafter"/>
</dbReference>
<feature type="compositionally biased region" description="Basic and acidic residues" evidence="3">
    <location>
        <begin position="592"/>
        <end position="604"/>
    </location>
</feature>
<gene>
    <name evidence="5" type="ORF">CROQUDRAFT_132689</name>
</gene>
<dbReference type="PROSITE" id="PS51015">
    <property type="entry name" value="YDG"/>
    <property type="match status" value="1"/>
</dbReference>
<feature type="compositionally biased region" description="Polar residues" evidence="3">
    <location>
        <begin position="538"/>
        <end position="549"/>
    </location>
</feature>
<dbReference type="SMART" id="SM00466">
    <property type="entry name" value="SRA"/>
    <property type="match status" value="1"/>
</dbReference>
<dbReference type="GO" id="GO:0044027">
    <property type="term" value="P:negative regulation of gene expression via chromosomal CpG island methylation"/>
    <property type="evidence" value="ECO:0007669"/>
    <property type="project" value="TreeGrafter"/>
</dbReference>
<feature type="compositionally biased region" description="Low complexity" evidence="3">
    <location>
        <begin position="59"/>
        <end position="75"/>
    </location>
</feature>
<protein>
    <recommendedName>
        <fullName evidence="4">YDG domain-containing protein</fullName>
    </recommendedName>
</protein>
<feature type="region of interest" description="Disordered" evidence="3">
    <location>
        <begin position="479"/>
        <end position="512"/>
    </location>
</feature>
<dbReference type="AlphaFoldDB" id="A0A9P6NN26"/>
<name>A0A9P6NN26_9BASI</name>
<accession>A0A9P6NN26</accession>
<feature type="compositionally biased region" description="Basic residues" evidence="3">
    <location>
        <begin position="123"/>
        <end position="132"/>
    </location>
</feature>
<feature type="compositionally biased region" description="Polar residues" evidence="3">
    <location>
        <begin position="559"/>
        <end position="579"/>
    </location>
</feature>
<evidence type="ECO:0000313" key="6">
    <source>
        <dbReference type="Proteomes" id="UP000886653"/>
    </source>
</evidence>
<feature type="compositionally biased region" description="Polar residues" evidence="3">
    <location>
        <begin position="135"/>
        <end position="144"/>
    </location>
</feature>
<keyword evidence="6" id="KW-1185">Reference proteome</keyword>
<dbReference type="PANTHER" id="PTHR14140:SF27">
    <property type="entry name" value="OS04G0289800 PROTEIN"/>
    <property type="match status" value="1"/>
</dbReference>
<feature type="domain" description="YDG" evidence="4">
    <location>
        <begin position="171"/>
        <end position="323"/>
    </location>
</feature>
<dbReference type="GO" id="GO:0005634">
    <property type="term" value="C:nucleus"/>
    <property type="evidence" value="ECO:0007669"/>
    <property type="project" value="UniProtKB-SubCell"/>
</dbReference>
<organism evidence="5 6">
    <name type="scientific">Cronartium quercuum f. sp. fusiforme G11</name>
    <dbReference type="NCBI Taxonomy" id="708437"/>
    <lineage>
        <taxon>Eukaryota</taxon>
        <taxon>Fungi</taxon>
        <taxon>Dikarya</taxon>
        <taxon>Basidiomycota</taxon>
        <taxon>Pucciniomycotina</taxon>
        <taxon>Pucciniomycetes</taxon>
        <taxon>Pucciniales</taxon>
        <taxon>Coleosporiaceae</taxon>
        <taxon>Cronartium</taxon>
    </lineage>
</organism>
<evidence type="ECO:0000256" key="1">
    <source>
        <dbReference type="ARBA" id="ARBA00023242"/>
    </source>
</evidence>
<comment type="caution">
    <text evidence="5">The sequence shown here is derived from an EMBL/GenBank/DDBJ whole genome shotgun (WGS) entry which is preliminary data.</text>
</comment>
<dbReference type="EMBL" id="MU167251">
    <property type="protein sequence ID" value="KAG0147154.1"/>
    <property type="molecule type" value="Genomic_DNA"/>
</dbReference>
<dbReference type="InterPro" id="IPR036987">
    <property type="entry name" value="SRA-YDG_sf"/>
</dbReference>